<reference evidence="2 3" key="1">
    <citation type="submission" date="2021-08" db="EMBL/GenBank/DDBJ databases">
        <title>Draft Genome Sequence of Phanerochaete sordida strain YK-624.</title>
        <authorList>
            <person name="Mori T."/>
            <person name="Dohra H."/>
            <person name="Suzuki T."/>
            <person name="Kawagishi H."/>
            <person name="Hirai H."/>
        </authorList>
    </citation>
    <scope>NUCLEOTIDE SEQUENCE [LARGE SCALE GENOMIC DNA]</scope>
    <source>
        <strain evidence="2 3">YK-624</strain>
    </source>
</reference>
<proteinExistence type="predicted"/>
<keyword evidence="1" id="KW-1133">Transmembrane helix</keyword>
<protein>
    <submittedName>
        <fullName evidence="2">Uncharacterized protein</fullName>
    </submittedName>
</protein>
<keyword evidence="3" id="KW-1185">Reference proteome</keyword>
<name>A0A9P3GJX3_9APHY</name>
<sequence>MSFVKTGGNFGAMGVSMAFFAGIMGSFYYSRFWAHNKDDQTWITRHGQQPGNPMHPIVGDRLVLTSNYVEPARGPALIPLPDNDDNRGSSGVVGRVMSVVAGRGFHPNGLEPKNPTNIKVPPQQRTNAAHSHFYTKNLPFDVKAWNAEHRTPKVRVEETVTETRVKTVSETVAEAAQESGLADLLSLPIQDKITEALEKDIQVA</sequence>
<keyword evidence="1" id="KW-0812">Transmembrane</keyword>
<dbReference type="EMBL" id="BPQB01000061">
    <property type="protein sequence ID" value="GJE96557.1"/>
    <property type="molecule type" value="Genomic_DNA"/>
</dbReference>
<dbReference type="OrthoDB" id="2787052at2759"/>
<evidence type="ECO:0000313" key="2">
    <source>
        <dbReference type="EMBL" id="GJE96557.1"/>
    </source>
</evidence>
<organism evidence="2 3">
    <name type="scientific">Phanerochaete sordida</name>
    <dbReference type="NCBI Taxonomy" id="48140"/>
    <lineage>
        <taxon>Eukaryota</taxon>
        <taxon>Fungi</taxon>
        <taxon>Dikarya</taxon>
        <taxon>Basidiomycota</taxon>
        <taxon>Agaricomycotina</taxon>
        <taxon>Agaricomycetes</taxon>
        <taxon>Polyporales</taxon>
        <taxon>Phanerochaetaceae</taxon>
        <taxon>Phanerochaete</taxon>
    </lineage>
</organism>
<comment type="caution">
    <text evidence="2">The sequence shown here is derived from an EMBL/GenBank/DDBJ whole genome shotgun (WGS) entry which is preliminary data.</text>
</comment>
<feature type="transmembrane region" description="Helical" evidence="1">
    <location>
        <begin position="12"/>
        <end position="30"/>
    </location>
</feature>
<evidence type="ECO:0000256" key="1">
    <source>
        <dbReference type="SAM" id="Phobius"/>
    </source>
</evidence>
<keyword evidence="1" id="KW-0472">Membrane</keyword>
<dbReference type="AlphaFoldDB" id="A0A9P3GJX3"/>
<dbReference type="Proteomes" id="UP000703269">
    <property type="component" value="Unassembled WGS sequence"/>
</dbReference>
<gene>
    <name evidence="2" type="ORF">PsYK624_127540</name>
</gene>
<accession>A0A9P3GJX3</accession>
<evidence type="ECO:0000313" key="3">
    <source>
        <dbReference type="Proteomes" id="UP000703269"/>
    </source>
</evidence>